<organism evidence="2 3">
    <name type="scientific">Collybiopsis confluens</name>
    <dbReference type="NCBI Taxonomy" id="2823264"/>
    <lineage>
        <taxon>Eukaryota</taxon>
        <taxon>Fungi</taxon>
        <taxon>Dikarya</taxon>
        <taxon>Basidiomycota</taxon>
        <taxon>Agaricomycotina</taxon>
        <taxon>Agaricomycetes</taxon>
        <taxon>Agaricomycetidae</taxon>
        <taxon>Agaricales</taxon>
        <taxon>Marasmiineae</taxon>
        <taxon>Omphalotaceae</taxon>
        <taxon>Collybiopsis</taxon>
    </lineage>
</organism>
<proteinExistence type="predicted"/>
<gene>
    <name evidence="2" type="ORF">D9757_000123</name>
</gene>
<evidence type="ECO:0000313" key="3">
    <source>
        <dbReference type="Proteomes" id="UP000518752"/>
    </source>
</evidence>
<dbReference type="OrthoDB" id="3071550at2759"/>
<name>A0A8H5I266_9AGAR</name>
<reference evidence="2 3" key="1">
    <citation type="journal article" date="2020" name="ISME J.">
        <title>Uncovering the hidden diversity of litter-decomposition mechanisms in mushroom-forming fungi.</title>
        <authorList>
            <person name="Floudas D."/>
            <person name="Bentzer J."/>
            <person name="Ahren D."/>
            <person name="Johansson T."/>
            <person name="Persson P."/>
            <person name="Tunlid A."/>
        </authorList>
    </citation>
    <scope>NUCLEOTIDE SEQUENCE [LARGE SCALE GENOMIC DNA]</scope>
    <source>
        <strain evidence="2 3">CBS 406.79</strain>
    </source>
</reference>
<feature type="region of interest" description="Disordered" evidence="1">
    <location>
        <begin position="310"/>
        <end position="339"/>
    </location>
</feature>
<feature type="compositionally biased region" description="Low complexity" evidence="1">
    <location>
        <begin position="218"/>
        <end position="244"/>
    </location>
</feature>
<evidence type="ECO:0000256" key="1">
    <source>
        <dbReference type="SAM" id="MobiDB-lite"/>
    </source>
</evidence>
<feature type="compositionally biased region" description="Low complexity" evidence="1">
    <location>
        <begin position="60"/>
        <end position="72"/>
    </location>
</feature>
<dbReference type="AlphaFoldDB" id="A0A8H5I266"/>
<feature type="region of interest" description="Disordered" evidence="1">
    <location>
        <begin position="116"/>
        <end position="184"/>
    </location>
</feature>
<feature type="compositionally biased region" description="Polar residues" evidence="1">
    <location>
        <begin position="310"/>
        <end position="330"/>
    </location>
</feature>
<sequence>MKNALFSPINWRKKKSFAEQQEEFPSTYARSFLSSPPRPRSARSPGAGALSPRRPPRPPSLDLSEPLPSVPSGQLDSESPSWTIASRGQTLKKPKRSMPELDGVWKGFLADMDEDPNLLHKRPMPKLPPFHHSNSDSTTYGVGRVSSRRRPVPCGNKSAHNLSDLKLERSPSPSLSTSSSDSLSDATDFDSLALFPAPPPLRVRRKIPEPLVLQPSISRSPLQQSPALSSLDSTPVTTPTTPTPLQSCRKTFTPPSILRKPSSPALSHNYPLMPDYLPPEPHYSHVFHTRPGRLAHSSSSPEPNIPPMTTLSAHRSTSSDTFTFANSSRQPRYEKPLPPVEVRQWNSNSASEVQWGIAV</sequence>
<protein>
    <submittedName>
        <fullName evidence="2">Uncharacterized protein</fullName>
    </submittedName>
</protein>
<feature type="region of interest" description="Disordered" evidence="1">
    <location>
        <begin position="215"/>
        <end position="265"/>
    </location>
</feature>
<accession>A0A8H5I266</accession>
<comment type="caution">
    <text evidence="2">The sequence shown here is derived from an EMBL/GenBank/DDBJ whole genome shotgun (WGS) entry which is preliminary data.</text>
</comment>
<keyword evidence="3" id="KW-1185">Reference proteome</keyword>
<feature type="compositionally biased region" description="Polar residues" evidence="1">
    <location>
        <begin position="74"/>
        <end position="89"/>
    </location>
</feature>
<feature type="compositionally biased region" description="Low complexity" evidence="1">
    <location>
        <begin position="42"/>
        <end position="52"/>
    </location>
</feature>
<evidence type="ECO:0000313" key="2">
    <source>
        <dbReference type="EMBL" id="KAF5393656.1"/>
    </source>
</evidence>
<feature type="compositionally biased region" description="Polar residues" evidence="1">
    <location>
        <begin position="245"/>
        <end position="254"/>
    </location>
</feature>
<dbReference type="EMBL" id="JAACJN010000001">
    <property type="protein sequence ID" value="KAF5393656.1"/>
    <property type="molecule type" value="Genomic_DNA"/>
</dbReference>
<feature type="compositionally biased region" description="Low complexity" evidence="1">
    <location>
        <begin position="170"/>
        <end position="184"/>
    </location>
</feature>
<dbReference type="Proteomes" id="UP000518752">
    <property type="component" value="Unassembled WGS sequence"/>
</dbReference>
<feature type="region of interest" description="Disordered" evidence="1">
    <location>
        <begin position="1"/>
        <end position="98"/>
    </location>
</feature>